<keyword evidence="2 3" id="KW-0067">ATP-binding</keyword>
<dbReference type="Proteomes" id="UP001519535">
    <property type="component" value="Unassembled WGS sequence"/>
</dbReference>
<dbReference type="PROSITE" id="PS50901">
    <property type="entry name" value="FTSK"/>
    <property type="match status" value="1"/>
</dbReference>
<evidence type="ECO:0000259" key="6">
    <source>
        <dbReference type="PROSITE" id="PS50901"/>
    </source>
</evidence>
<evidence type="ECO:0000256" key="2">
    <source>
        <dbReference type="ARBA" id="ARBA00022840"/>
    </source>
</evidence>
<keyword evidence="1 3" id="KW-0547">Nucleotide-binding</keyword>
<dbReference type="InterPro" id="IPR002543">
    <property type="entry name" value="FtsK_dom"/>
</dbReference>
<dbReference type="GO" id="GO:0051301">
    <property type="term" value="P:cell division"/>
    <property type="evidence" value="ECO:0007669"/>
    <property type="project" value="UniProtKB-KW"/>
</dbReference>
<dbReference type="RefSeq" id="WP_214091510.1">
    <property type="nucleotide sequence ID" value="NZ_JAHCLR010000004.1"/>
</dbReference>
<evidence type="ECO:0000256" key="3">
    <source>
        <dbReference type="PROSITE-ProRule" id="PRU00289"/>
    </source>
</evidence>
<feature type="coiled-coil region" evidence="4">
    <location>
        <begin position="14"/>
        <end position="65"/>
    </location>
</feature>
<dbReference type="PANTHER" id="PTHR22683">
    <property type="entry name" value="SPORULATION PROTEIN RELATED"/>
    <property type="match status" value="1"/>
</dbReference>
<organism evidence="7 8">
    <name type="scientific">Mycolicibacter acidiphilus</name>
    <dbReference type="NCBI Taxonomy" id="2835306"/>
    <lineage>
        <taxon>Bacteria</taxon>
        <taxon>Bacillati</taxon>
        <taxon>Actinomycetota</taxon>
        <taxon>Actinomycetes</taxon>
        <taxon>Mycobacteriales</taxon>
        <taxon>Mycobacteriaceae</taxon>
        <taxon>Mycolicibacter</taxon>
    </lineage>
</organism>
<accession>A0ABS5REA3</accession>
<keyword evidence="8" id="KW-1185">Reference proteome</keyword>
<sequence length="710" mass="77083">MGVVDHILARQAAKDDAERKIATARRINEEKIAAAQQVADHRAAIAAAQQAQRDQQRRAEQVQRDRIAAERARLSAPVTQRVILGDPPKVMPVTHWKAPAAPVKGASTPPPIFFLMHGGGSVLAPRLMVEMRPSLADDKPFQGWVRQIKPLIDESLERYPVLTKLRDRQWWASICESSGLGITHTADKPWRAGELTGTRKVTTVVLPTIIGVRIAPDGLRIKVKHRMGDAIDSWVKALPRLRAALSAAGVKADRLRVYESSGSFVLAFNDAPENFPTAVAPPPVAPVETVDEAIAAYPQLNWTFGVDARGNVLSAKLATNPHIALIAETGGGKSVLAATILESLRPFASCWIFDGKGSDHPASLGSLSNVSWISKTAAEHIVGARWLWDEMNERYMEADRRKAAGKPDTAFSFPPTFVLIDELPSLRGQVAKADTKDKGELFDFYVNDLLQKGRQARIHLCLISQSLRVDALPGWWQENLSRIIFLGSVSSRSLMSDAIPDSAKEDVVSLSAQIPDTAKGRGIYLERGQGGAKARMFQSFWGYAPGTTSLAHAPNAEVKAAWEIAAAQADEIPRLYDRIGIKVEDAEWRKLPMAELAETPTVIVSDEGGVIPEMSEYDPLSPDFLGRVSVAAAAGRARGRGSVAPTAVPKQKAAEPVPVPTPEPVSEDAVRRKAIEMGLIDPDEPADIPAAPEPEPDKPETKTTSTGDEW</sequence>
<dbReference type="EMBL" id="JAHCLR010000004">
    <property type="protein sequence ID" value="MBS9532618.1"/>
    <property type="molecule type" value="Genomic_DNA"/>
</dbReference>
<keyword evidence="7" id="KW-0132">Cell division</keyword>
<dbReference type="InterPro" id="IPR027417">
    <property type="entry name" value="P-loop_NTPase"/>
</dbReference>
<name>A0ABS5REA3_9MYCO</name>
<evidence type="ECO:0000256" key="5">
    <source>
        <dbReference type="SAM" id="MobiDB-lite"/>
    </source>
</evidence>
<dbReference type="Gene3D" id="3.40.50.300">
    <property type="entry name" value="P-loop containing nucleotide triphosphate hydrolases"/>
    <property type="match status" value="1"/>
</dbReference>
<evidence type="ECO:0000313" key="7">
    <source>
        <dbReference type="EMBL" id="MBS9532618.1"/>
    </source>
</evidence>
<dbReference type="SUPFAM" id="SSF52540">
    <property type="entry name" value="P-loop containing nucleoside triphosphate hydrolases"/>
    <property type="match status" value="1"/>
</dbReference>
<evidence type="ECO:0000256" key="1">
    <source>
        <dbReference type="ARBA" id="ARBA00022741"/>
    </source>
</evidence>
<reference evidence="7 8" key="1">
    <citation type="submission" date="2021-05" db="EMBL/GenBank/DDBJ databases">
        <title>Mycobacterium acidophilum sp. nov., an extremely acid-tolerant member of the genus Mycobacterium.</title>
        <authorList>
            <person name="Xia J."/>
        </authorList>
    </citation>
    <scope>NUCLEOTIDE SEQUENCE [LARGE SCALE GENOMIC DNA]</scope>
    <source>
        <strain evidence="7 8">M1</strain>
    </source>
</reference>
<protein>
    <submittedName>
        <fullName evidence="7">Cell division protein FtsK</fullName>
    </submittedName>
</protein>
<keyword evidence="4" id="KW-0175">Coiled coil</keyword>
<feature type="region of interest" description="Disordered" evidence="5">
    <location>
        <begin position="637"/>
        <end position="710"/>
    </location>
</feature>
<gene>
    <name evidence="7" type="ORF">KIH27_03345</name>
</gene>
<comment type="caution">
    <text evidence="7">The sequence shown here is derived from an EMBL/GenBank/DDBJ whole genome shotgun (WGS) entry which is preliminary data.</text>
</comment>
<dbReference type="PANTHER" id="PTHR22683:SF41">
    <property type="entry name" value="DNA TRANSLOCASE FTSK"/>
    <property type="match status" value="1"/>
</dbReference>
<dbReference type="InterPro" id="IPR050206">
    <property type="entry name" value="FtsK/SpoIIIE/SftA"/>
</dbReference>
<evidence type="ECO:0000256" key="4">
    <source>
        <dbReference type="SAM" id="Coils"/>
    </source>
</evidence>
<feature type="binding site" evidence="3">
    <location>
        <begin position="327"/>
        <end position="334"/>
    </location>
    <ligand>
        <name>ATP</name>
        <dbReference type="ChEBI" id="CHEBI:30616"/>
    </ligand>
</feature>
<proteinExistence type="predicted"/>
<feature type="domain" description="FtsK" evidence="6">
    <location>
        <begin position="310"/>
        <end position="495"/>
    </location>
</feature>
<keyword evidence="7" id="KW-0131">Cell cycle</keyword>
<evidence type="ECO:0000313" key="8">
    <source>
        <dbReference type="Proteomes" id="UP001519535"/>
    </source>
</evidence>